<sequence length="67" mass="7751">MKTKEKENLKKKSVKELSDMLVKAQEKKFDLLFKHSTTPLSNPLEIKAVRREIALLKTLIGEKQEAK</sequence>
<dbReference type="STRING" id="445932.Emin_1410"/>
<keyword evidence="3 5" id="KW-0687">Ribonucleoprotein</keyword>
<keyword evidence="2 5" id="KW-0689">Ribosomal protein</keyword>
<dbReference type="Gene3D" id="1.10.287.310">
    <property type="match status" value="1"/>
</dbReference>
<gene>
    <name evidence="5" type="primary">rpmC</name>
    <name evidence="6" type="ordered locus">Emin_1410</name>
</gene>
<dbReference type="InterPro" id="IPR036049">
    <property type="entry name" value="Ribosomal_uL29_sf"/>
</dbReference>
<evidence type="ECO:0000256" key="5">
    <source>
        <dbReference type="HAMAP-Rule" id="MF_00374"/>
    </source>
</evidence>
<dbReference type="AlphaFoldDB" id="B2KEL3"/>
<dbReference type="HAMAP" id="MF_00374">
    <property type="entry name" value="Ribosomal_uL29"/>
    <property type="match status" value="1"/>
</dbReference>
<dbReference type="SUPFAM" id="SSF46561">
    <property type="entry name" value="Ribosomal protein L29 (L29p)"/>
    <property type="match status" value="1"/>
</dbReference>
<protein>
    <recommendedName>
        <fullName evidence="4 5">Large ribosomal subunit protein uL29</fullName>
    </recommendedName>
</protein>
<dbReference type="RefSeq" id="WP_012415574.1">
    <property type="nucleotide sequence ID" value="NC_010644.1"/>
</dbReference>
<evidence type="ECO:0000313" key="6">
    <source>
        <dbReference type="EMBL" id="ACC98959.1"/>
    </source>
</evidence>
<organism evidence="6 7">
    <name type="scientific">Elusimicrobium minutum (strain Pei191)</name>
    <dbReference type="NCBI Taxonomy" id="445932"/>
    <lineage>
        <taxon>Bacteria</taxon>
        <taxon>Pseudomonadati</taxon>
        <taxon>Elusimicrobiota</taxon>
        <taxon>Elusimicrobia</taxon>
        <taxon>Elusimicrobiales</taxon>
        <taxon>Elusimicrobiaceae</taxon>
        <taxon>Elusimicrobium</taxon>
    </lineage>
</organism>
<dbReference type="KEGG" id="emi:Emin_1410"/>
<dbReference type="Proteomes" id="UP000001029">
    <property type="component" value="Chromosome"/>
</dbReference>
<comment type="similarity">
    <text evidence="1 5">Belongs to the universal ribosomal protein uL29 family.</text>
</comment>
<dbReference type="EMBL" id="CP001055">
    <property type="protein sequence ID" value="ACC98959.1"/>
    <property type="molecule type" value="Genomic_DNA"/>
</dbReference>
<reference evidence="6 7" key="1">
    <citation type="journal article" date="2009" name="Appl. Environ. Microbiol.">
        <title>Genomic analysis of 'Elusimicrobium minutum,' the first cultivated representative of the phylum 'Elusimicrobia' (formerly termite group 1).</title>
        <authorList>
            <person name="Herlemann D.P.R."/>
            <person name="Geissinger O."/>
            <person name="Ikeda-Ohtsubo W."/>
            <person name="Kunin V."/>
            <person name="Sun H."/>
            <person name="Lapidus A."/>
            <person name="Hugenholtz P."/>
            <person name="Brune A."/>
        </authorList>
    </citation>
    <scope>NUCLEOTIDE SEQUENCE [LARGE SCALE GENOMIC DNA]</scope>
    <source>
        <strain evidence="6 7">Pei191</strain>
    </source>
</reference>
<dbReference type="GO" id="GO:0006412">
    <property type="term" value="P:translation"/>
    <property type="evidence" value="ECO:0007669"/>
    <property type="project" value="UniProtKB-UniRule"/>
</dbReference>
<evidence type="ECO:0000256" key="1">
    <source>
        <dbReference type="ARBA" id="ARBA00009254"/>
    </source>
</evidence>
<proteinExistence type="inferred from homology"/>
<dbReference type="OrthoDB" id="5296761at2"/>
<evidence type="ECO:0000256" key="2">
    <source>
        <dbReference type="ARBA" id="ARBA00022980"/>
    </source>
</evidence>
<name>B2KEL3_ELUMP</name>
<evidence type="ECO:0000256" key="4">
    <source>
        <dbReference type="ARBA" id="ARBA00035204"/>
    </source>
</evidence>
<accession>B2KEL3</accession>
<dbReference type="HOGENOM" id="CLU_158491_5_2_0"/>
<dbReference type="NCBIfam" id="TIGR00012">
    <property type="entry name" value="L29"/>
    <property type="match status" value="1"/>
</dbReference>
<dbReference type="InterPro" id="IPR001854">
    <property type="entry name" value="Ribosomal_uL29"/>
</dbReference>
<evidence type="ECO:0000313" key="7">
    <source>
        <dbReference type="Proteomes" id="UP000001029"/>
    </source>
</evidence>
<dbReference type="GO" id="GO:1990904">
    <property type="term" value="C:ribonucleoprotein complex"/>
    <property type="evidence" value="ECO:0007669"/>
    <property type="project" value="UniProtKB-KW"/>
</dbReference>
<evidence type="ECO:0000256" key="3">
    <source>
        <dbReference type="ARBA" id="ARBA00023274"/>
    </source>
</evidence>
<dbReference type="Pfam" id="PF00831">
    <property type="entry name" value="Ribosomal_L29"/>
    <property type="match status" value="1"/>
</dbReference>
<dbReference type="GO" id="GO:0005840">
    <property type="term" value="C:ribosome"/>
    <property type="evidence" value="ECO:0007669"/>
    <property type="project" value="UniProtKB-KW"/>
</dbReference>
<keyword evidence="7" id="KW-1185">Reference proteome</keyword>
<dbReference type="GO" id="GO:0003735">
    <property type="term" value="F:structural constituent of ribosome"/>
    <property type="evidence" value="ECO:0007669"/>
    <property type="project" value="InterPro"/>
</dbReference>